<evidence type="ECO:0000313" key="4">
    <source>
        <dbReference type="Proteomes" id="UP001303946"/>
    </source>
</evidence>
<dbReference type="Pfam" id="PF13478">
    <property type="entry name" value="XdhC_C"/>
    <property type="match status" value="1"/>
</dbReference>
<evidence type="ECO:0000259" key="2">
    <source>
        <dbReference type="Pfam" id="PF13478"/>
    </source>
</evidence>
<dbReference type="InterPro" id="IPR027051">
    <property type="entry name" value="XdhC_Rossmann_dom"/>
</dbReference>
<dbReference type="Gene3D" id="3.40.50.720">
    <property type="entry name" value="NAD(P)-binding Rossmann-like Domain"/>
    <property type="match status" value="1"/>
</dbReference>
<protein>
    <submittedName>
        <fullName evidence="3">Xanthine dehydrogenase accessory protein XdhC</fullName>
    </submittedName>
</protein>
<proteinExistence type="predicted"/>
<evidence type="ECO:0000259" key="1">
    <source>
        <dbReference type="Pfam" id="PF02625"/>
    </source>
</evidence>
<keyword evidence="4" id="KW-1185">Reference proteome</keyword>
<dbReference type="InterPro" id="IPR003777">
    <property type="entry name" value="XdhC_CoxI"/>
</dbReference>
<feature type="domain" description="XdhC- CoxI" evidence="1">
    <location>
        <begin position="11"/>
        <end position="72"/>
    </location>
</feature>
<dbReference type="InterPro" id="IPR052698">
    <property type="entry name" value="MoCofactor_Util/Proc"/>
</dbReference>
<evidence type="ECO:0000313" key="3">
    <source>
        <dbReference type="EMBL" id="WOB09569.1"/>
    </source>
</evidence>
<reference evidence="3 4" key="1">
    <citation type="submission" date="2023-10" db="EMBL/GenBank/DDBJ databases">
        <title>Bacteria for the degradation of biodegradable plastic PBAT(Polybutylene adipate terephthalate).</title>
        <authorList>
            <person name="Weon H.-Y."/>
            <person name="Yeon J."/>
        </authorList>
    </citation>
    <scope>NUCLEOTIDE SEQUENCE [LARGE SCALE GENOMIC DNA]</scope>
    <source>
        <strain evidence="3 4">SBD 7-3</strain>
    </source>
</reference>
<dbReference type="NCBIfam" id="TIGR02964">
    <property type="entry name" value="xanthine_xdhC"/>
    <property type="match status" value="1"/>
</dbReference>
<feature type="domain" description="XdhC Rossmann" evidence="2">
    <location>
        <begin position="115"/>
        <end position="262"/>
    </location>
</feature>
<dbReference type="Pfam" id="PF02625">
    <property type="entry name" value="XdhC_CoxI"/>
    <property type="match status" value="1"/>
</dbReference>
<dbReference type="Proteomes" id="UP001303946">
    <property type="component" value="Chromosome"/>
</dbReference>
<organism evidence="3 4">
    <name type="scientific">Piscinibacter gummiphilus</name>
    <dbReference type="NCBI Taxonomy" id="946333"/>
    <lineage>
        <taxon>Bacteria</taxon>
        <taxon>Pseudomonadati</taxon>
        <taxon>Pseudomonadota</taxon>
        <taxon>Betaproteobacteria</taxon>
        <taxon>Burkholderiales</taxon>
        <taxon>Sphaerotilaceae</taxon>
        <taxon>Piscinibacter</taxon>
    </lineage>
</organism>
<name>A0ABZ0D4B5_9BURK</name>
<accession>A0ABZ0D4B5</accession>
<dbReference type="RefSeq" id="WP_316702517.1">
    <property type="nucleotide sequence ID" value="NZ_CP136336.1"/>
</dbReference>
<dbReference type="EMBL" id="CP136336">
    <property type="protein sequence ID" value="WOB09569.1"/>
    <property type="molecule type" value="Genomic_DNA"/>
</dbReference>
<gene>
    <name evidence="3" type="primary">xdhC</name>
    <name evidence="3" type="ORF">RXV79_05775</name>
</gene>
<dbReference type="InterPro" id="IPR014308">
    <property type="entry name" value="Xanthine_DH_XdhC"/>
</dbReference>
<dbReference type="PANTHER" id="PTHR30388">
    <property type="entry name" value="ALDEHYDE OXIDOREDUCTASE MOLYBDENUM COFACTOR ASSEMBLY PROTEIN"/>
    <property type="match status" value="1"/>
</dbReference>
<dbReference type="PANTHER" id="PTHR30388:SF6">
    <property type="entry name" value="XANTHINE DEHYDROGENASE SUBUNIT A-RELATED"/>
    <property type="match status" value="1"/>
</dbReference>
<sequence length="272" mass="29495">MDAVRNTAEAWLAAGQGAVLVEVSDARGSVPREAGTRMLVAADAVSGTIGGGHLEWQAIARAREMLASNAPPQSIHYPLGPSLGQCCGGAVTLSFERLQATHLAEWPREPARFHLQLYGAGHVGRAIARLLATLPVQVDWIDERDDAFPPTVHEGPWPAHVRPLAVDAVEGEVRHAPSGAFYLVLTHQHELDLRITEAILRRNDFAFFGLIGSKTKKQRFIHRLEERGVPHAAIDRMVCPIGLPGVAGKEPELIAVAVVAQLLRESSGRWAR</sequence>